<sequence length="59" mass="5922">MTDGVKPMGRPSISTSASRSPPRTRIEPVSGVSLAVTGTVACASTVSGCGAAWYPGRAK</sequence>
<evidence type="ECO:0000313" key="2">
    <source>
        <dbReference type="EMBL" id="KYF58743.1"/>
    </source>
</evidence>
<accession>A0A150PSW4</accession>
<name>A0A150PSW4_SORCE</name>
<protein>
    <submittedName>
        <fullName evidence="2">Uncharacterized protein</fullName>
    </submittedName>
</protein>
<organism evidence="2 3">
    <name type="scientific">Sorangium cellulosum</name>
    <name type="common">Polyangium cellulosum</name>
    <dbReference type="NCBI Taxonomy" id="56"/>
    <lineage>
        <taxon>Bacteria</taxon>
        <taxon>Pseudomonadati</taxon>
        <taxon>Myxococcota</taxon>
        <taxon>Polyangia</taxon>
        <taxon>Polyangiales</taxon>
        <taxon>Polyangiaceae</taxon>
        <taxon>Sorangium</taxon>
    </lineage>
</organism>
<feature type="compositionally biased region" description="Low complexity" evidence="1">
    <location>
        <begin position="10"/>
        <end position="23"/>
    </location>
</feature>
<dbReference type="Proteomes" id="UP000075420">
    <property type="component" value="Unassembled WGS sequence"/>
</dbReference>
<dbReference type="EMBL" id="JELY01000614">
    <property type="protein sequence ID" value="KYF58743.1"/>
    <property type="molecule type" value="Genomic_DNA"/>
</dbReference>
<dbReference type="AlphaFoldDB" id="A0A150PSW4"/>
<comment type="caution">
    <text evidence="2">The sequence shown here is derived from an EMBL/GenBank/DDBJ whole genome shotgun (WGS) entry which is preliminary data.</text>
</comment>
<evidence type="ECO:0000313" key="3">
    <source>
        <dbReference type="Proteomes" id="UP000075420"/>
    </source>
</evidence>
<proteinExistence type="predicted"/>
<feature type="region of interest" description="Disordered" evidence="1">
    <location>
        <begin position="1"/>
        <end position="26"/>
    </location>
</feature>
<evidence type="ECO:0000256" key="1">
    <source>
        <dbReference type="SAM" id="MobiDB-lite"/>
    </source>
</evidence>
<gene>
    <name evidence="2" type="ORF">BE08_26940</name>
</gene>
<reference evidence="2 3" key="1">
    <citation type="submission" date="2014-02" db="EMBL/GenBank/DDBJ databases">
        <title>The small core and large imbalanced accessory genome model reveals a collaborative survival strategy of Sorangium cellulosum strains in nature.</title>
        <authorList>
            <person name="Han K."/>
            <person name="Peng R."/>
            <person name="Blom J."/>
            <person name="Li Y.-Z."/>
        </authorList>
    </citation>
    <scope>NUCLEOTIDE SEQUENCE [LARGE SCALE GENOMIC DNA]</scope>
    <source>
        <strain evidence="2 3">So0157-25</strain>
    </source>
</reference>